<evidence type="ECO:0000259" key="2">
    <source>
        <dbReference type="PROSITE" id="PS50076"/>
    </source>
</evidence>
<name>A0AAD9DG00_9STRA</name>
<comment type="caution">
    <text evidence="3">The sequence shown here is derived from an EMBL/GenBank/DDBJ whole genome shotgun (WGS) entry which is preliminary data.</text>
</comment>
<dbReference type="SUPFAM" id="SSF46565">
    <property type="entry name" value="Chaperone J-domain"/>
    <property type="match status" value="1"/>
</dbReference>
<dbReference type="Gene3D" id="2.90.10.30">
    <property type="match status" value="1"/>
</dbReference>
<organism evidence="3 4">
    <name type="scientific">Skeletonema marinoi</name>
    <dbReference type="NCBI Taxonomy" id="267567"/>
    <lineage>
        <taxon>Eukaryota</taxon>
        <taxon>Sar</taxon>
        <taxon>Stramenopiles</taxon>
        <taxon>Ochrophyta</taxon>
        <taxon>Bacillariophyta</taxon>
        <taxon>Coscinodiscophyceae</taxon>
        <taxon>Thalassiosirophycidae</taxon>
        <taxon>Thalassiosirales</taxon>
        <taxon>Skeletonemataceae</taxon>
        <taxon>Skeletonema</taxon>
        <taxon>Skeletonema marinoi-dohrnii complex</taxon>
    </lineage>
</organism>
<accession>A0AAD9DG00</accession>
<dbReference type="Proteomes" id="UP001224775">
    <property type="component" value="Unassembled WGS sequence"/>
</dbReference>
<sequence length="633" mass="71343">MTKKFSTSNTNYYELLNLETNETHRPNNKKQQQLTVVKKAYRKQAQLYHPDKASRNNMTVEEATSQEEEEERLFQKEAEQMREREQRRQKQTQYSNDWGYDSSSSSFYDKMRDKASNLQAWKESLNSIDPWRVFEDFFFQEPSTGGDSSAYHDSSSTTNQYHQEAQQKNPPNNGYRNSQAPHVSETTVHRGYDPYMDADVYTVIGQDFVQGVEVDPYTGFVLREYYSAITGPYLVEEDRPTTTLRGDDCIMTNYTGNKTEATPKTPRLSASRLEQGESISLNDSSDPWLSPNGMFEAFLSPTCELQIIRRDNEADQDTGDDIDPDDRIVWSSETYIPDTRAHGCHLTLNSLGRLILSIDYGSGLGQVGNSVLWNSPTPPVVPYWVQGDQQQSVTFYYYASLDDDGVIAVYRQHTPKRPKVIDTLGAVYGRISKTSTECGQTKAALAYDQLRHNMGSLFMGRPRSAGATSSFSGPDSLSASTNSEKLHTPNAQLHHECVYSTSPTGCFSPGRNAIHLTKKLARSIKRSVKTMDSHLDNLISMLTQPADEYEYDTYDAYDGYGFSTYQEDDDDEDDMLDTIIRVTGAAGKIGLEAAQAGMKQGRKVAGQVVGKMKTEIPQVVGRMKERIDDYGNS</sequence>
<dbReference type="InterPro" id="IPR001623">
    <property type="entry name" value="DnaJ_domain"/>
</dbReference>
<feature type="region of interest" description="Disordered" evidence="1">
    <location>
        <begin position="144"/>
        <end position="180"/>
    </location>
</feature>
<evidence type="ECO:0000313" key="3">
    <source>
        <dbReference type="EMBL" id="KAK1746321.1"/>
    </source>
</evidence>
<dbReference type="InterPro" id="IPR036869">
    <property type="entry name" value="J_dom_sf"/>
</dbReference>
<dbReference type="CDD" id="cd06257">
    <property type="entry name" value="DnaJ"/>
    <property type="match status" value="1"/>
</dbReference>
<dbReference type="Gene3D" id="1.10.287.110">
    <property type="entry name" value="DnaJ domain"/>
    <property type="match status" value="1"/>
</dbReference>
<gene>
    <name evidence="3" type="ORF">QTG54_002928</name>
</gene>
<keyword evidence="4" id="KW-1185">Reference proteome</keyword>
<dbReference type="EMBL" id="JATAAI010000004">
    <property type="protein sequence ID" value="KAK1746321.1"/>
    <property type="molecule type" value="Genomic_DNA"/>
</dbReference>
<dbReference type="AlphaFoldDB" id="A0AAD9DG00"/>
<feature type="region of interest" description="Disordered" evidence="1">
    <location>
        <begin position="46"/>
        <end position="99"/>
    </location>
</feature>
<evidence type="ECO:0000313" key="4">
    <source>
        <dbReference type="Proteomes" id="UP001224775"/>
    </source>
</evidence>
<protein>
    <recommendedName>
        <fullName evidence="2">J domain-containing protein</fullName>
    </recommendedName>
</protein>
<proteinExistence type="predicted"/>
<feature type="compositionally biased region" description="Basic and acidic residues" evidence="1">
    <location>
        <begin position="72"/>
        <end position="88"/>
    </location>
</feature>
<evidence type="ECO:0000256" key="1">
    <source>
        <dbReference type="SAM" id="MobiDB-lite"/>
    </source>
</evidence>
<feature type="domain" description="J" evidence="2">
    <location>
        <begin position="11"/>
        <end position="95"/>
    </location>
</feature>
<dbReference type="PROSITE" id="PS50076">
    <property type="entry name" value="DNAJ_2"/>
    <property type="match status" value="1"/>
</dbReference>
<reference evidence="3" key="1">
    <citation type="submission" date="2023-06" db="EMBL/GenBank/DDBJ databases">
        <title>Survivors Of The Sea: Transcriptome response of Skeletonema marinoi to long-term dormancy.</title>
        <authorList>
            <person name="Pinder M.I.M."/>
            <person name="Kourtchenko O."/>
            <person name="Robertson E.K."/>
            <person name="Larsson T."/>
            <person name="Maumus F."/>
            <person name="Osuna-Cruz C.M."/>
            <person name="Vancaester E."/>
            <person name="Stenow R."/>
            <person name="Vandepoele K."/>
            <person name="Ploug H."/>
            <person name="Bruchert V."/>
            <person name="Godhe A."/>
            <person name="Topel M."/>
        </authorList>
    </citation>
    <scope>NUCLEOTIDE SEQUENCE</scope>
    <source>
        <strain evidence="3">R05AC</strain>
    </source>
</reference>